<proteinExistence type="predicted"/>
<evidence type="ECO:0000256" key="2">
    <source>
        <dbReference type="SAM" id="Coils"/>
    </source>
</evidence>
<feature type="region of interest" description="Disordered" evidence="3">
    <location>
        <begin position="838"/>
        <end position="868"/>
    </location>
</feature>
<feature type="compositionally biased region" description="Basic and acidic residues" evidence="3">
    <location>
        <begin position="1"/>
        <end position="67"/>
    </location>
</feature>
<comment type="caution">
    <text evidence="5">The sequence shown here is derived from an EMBL/GenBank/DDBJ whole genome shotgun (WGS) entry which is preliminary data.</text>
</comment>
<dbReference type="InterPro" id="IPR035979">
    <property type="entry name" value="RBD_domain_sf"/>
</dbReference>
<feature type="domain" description="RRM" evidence="4">
    <location>
        <begin position="902"/>
        <end position="981"/>
    </location>
</feature>
<feature type="domain" description="RRM" evidence="4">
    <location>
        <begin position="996"/>
        <end position="1066"/>
    </location>
</feature>
<evidence type="ECO:0000313" key="5">
    <source>
        <dbReference type="EMBL" id="CAK9001554.1"/>
    </source>
</evidence>
<feature type="coiled-coil region" evidence="2">
    <location>
        <begin position="442"/>
        <end position="485"/>
    </location>
</feature>
<feature type="compositionally biased region" description="Polar residues" evidence="3">
    <location>
        <begin position="841"/>
        <end position="866"/>
    </location>
</feature>
<evidence type="ECO:0000256" key="3">
    <source>
        <dbReference type="SAM" id="MobiDB-lite"/>
    </source>
</evidence>
<dbReference type="Proteomes" id="UP001642464">
    <property type="component" value="Unassembled WGS sequence"/>
</dbReference>
<dbReference type="InterPro" id="IPR013320">
    <property type="entry name" value="ConA-like_dom_sf"/>
</dbReference>
<dbReference type="InterPro" id="IPR000504">
    <property type="entry name" value="RRM_dom"/>
</dbReference>
<keyword evidence="6" id="KW-1185">Reference proteome</keyword>
<organism evidence="5 6">
    <name type="scientific">Durusdinium trenchii</name>
    <dbReference type="NCBI Taxonomy" id="1381693"/>
    <lineage>
        <taxon>Eukaryota</taxon>
        <taxon>Sar</taxon>
        <taxon>Alveolata</taxon>
        <taxon>Dinophyceae</taxon>
        <taxon>Suessiales</taxon>
        <taxon>Symbiodiniaceae</taxon>
        <taxon>Durusdinium</taxon>
    </lineage>
</organism>
<keyword evidence="2" id="KW-0175">Coiled coil</keyword>
<evidence type="ECO:0000259" key="4">
    <source>
        <dbReference type="PROSITE" id="PS50102"/>
    </source>
</evidence>
<dbReference type="PROSITE" id="PS50102">
    <property type="entry name" value="RRM"/>
    <property type="match status" value="2"/>
</dbReference>
<dbReference type="CDD" id="cd22265">
    <property type="entry name" value="UDM1_RNF168"/>
    <property type="match status" value="1"/>
</dbReference>
<feature type="compositionally biased region" description="Basic and acidic residues" evidence="3">
    <location>
        <begin position="532"/>
        <end position="563"/>
    </location>
</feature>
<keyword evidence="1" id="KW-0694">RNA-binding</keyword>
<reference evidence="5 6" key="1">
    <citation type="submission" date="2024-02" db="EMBL/GenBank/DDBJ databases">
        <authorList>
            <person name="Chen Y."/>
            <person name="Shah S."/>
            <person name="Dougan E. K."/>
            <person name="Thang M."/>
            <person name="Chan C."/>
        </authorList>
    </citation>
    <scope>NUCLEOTIDE SEQUENCE [LARGE SCALE GENOMIC DNA]</scope>
</reference>
<evidence type="ECO:0000313" key="6">
    <source>
        <dbReference type="Proteomes" id="UP001642464"/>
    </source>
</evidence>
<dbReference type="InterPro" id="IPR043136">
    <property type="entry name" value="B30.2/SPRY_sf"/>
</dbReference>
<dbReference type="Pfam" id="PF00076">
    <property type="entry name" value="RRM_1"/>
    <property type="match status" value="2"/>
</dbReference>
<dbReference type="InterPro" id="IPR012677">
    <property type="entry name" value="Nucleotide-bd_a/b_plait_sf"/>
</dbReference>
<feature type="region of interest" description="Disordered" evidence="3">
    <location>
        <begin position="511"/>
        <end position="568"/>
    </location>
</feature>
<dbReference type="SUPFAM" id="SSF54928">
    <property type="entry name" value="RNA-binding domain, RBD"/>
    <property type="match status" value="2"/>
</dbReference>
<gene>
    <name evidence="5" type="ORF">SCF082_LOCUS6974</name>
</gene>
<dbReference type="SMART" id="SM00360">
    <property type="entry name" value="RRM"/>
    <property type="match status" value="2"/>
</dbReference>
<dbReference type="EMBL" id="CAXAMM010003891">
    <property type="protein sequence ID" value="CAK9001554.1"/>
    <property type="molecule type" value="Genomic_DNA"/>
</dbReference>
<dbReference type="PANTHER" id="PTHR12381">
    <property type="entry name" value="HETEROGENEOUS NUCLEAR RIBONUCLEOPROTEIN U FAMILY MEMBER"/>
    <property type="match status" value="1"/>
</dbReference>
<dbReference type="Gene3D" id="3.30.70.330">
    <property type="match status" value="2"/>
</dbReference>
<accession>A0ABP0IJI3</accession>
<dbReference type="Gene3D" id="2.60.120.920">
    <property type="match status" value="1"/>
</dbReference>
<dbReference type="CDD" id="cd00590">
    <property type="entry name" value="RRM_SF"/>
    <property type="match status" value="1"/>
</dbReference>
<evidence type="ECO:0000256" key="1">
    <source>
        <dbReference type="PROSITE-ProRule" id="PRU00176"/>
    </source>
</evidence>
<protein>
    <recommendedName>
        <fullName evidence="4">RRM domain-containing protein</fullName>
    </recommendedName>
</protein>
<sequence length="1219" mass="137008">MEAEAEAKRQKTDEGYVARPQEPEVKEEVKQEIKQEEKSEVKQEMKPEVKQEVKQEVQDTPQEKETDAAPITGMPLRPKAFFDTVDCLLNVVPSLNGQVLMPLTEGGLQYLLAGARANVGVKSGRYFYEVKVIETLNPSEGQQRTGRSPMPRQLLKLGFSTLESPLLIGETDESASFDSEGYYYCGKQKHGVSQRLCKDQVIAVLLNLDPSSPNKNTISLFREGVRITQPQTLPACLAGKTLYPHVCFKNITVQTNFGPPLMPLPFKCHMVGQAPATDAVVGIEPAPNGTYEVLFPIAIPDEGTFDWLDDFLKKNPRYVELSDRAMGEWAERSGVFRNKNYSWKHCNDKPDLQTGLPLLDDFSARKILGVVAPTQPRNYVVMEIKSNLLRDERQLFIRRFKRPGFKVVAQVMMGEPPAEFKAEVHKILLEEKQKKADEEWQQRKAQREAERVLRAREKEMEEVRRKAEEEALARAQAEATAQAEAVKAQLMAQGGVTEIAATEPAVPSVEIIDDGDAPSAQATPNAPVPPGEVKHEKPDVVMTEAKETKPPEKKAEEPPEEPRPVVTLSEEEKAICFKQKATSDLTSWTLGGHFTRFSLPEADEGFDEIRYVWNPEAVCKEYLHKWIIKNKILCRMEDILPSDWFHSKAAEWQKVLADWHSKQGEFAAKQAYEVEEPKEEKKDVEDVFAVEDICNTAAGEPLFAKFTFEDWALLSLRLELHLLVHSFRRDANDPERIGIHESHLPFYYNKYYKKTFNVKHYGVETNLQLLTFIKDTVEVNQEVLQAVLSEDVENFDIFVKLTEAARRDRMQKLENGDESARLRFARPEEIRPDAHKAGYKGQTTTYKGNSCDQVSHVSTSSRNPDSMQLPEAEEAISRKRAFVPTARDDGLINLLRAARNGLKVFVGGLPERTAEHALGQHFAKYGHVENVTVCPPKEGEVKKAPYAFVTFRFAADADCAVVDTQNFPGASRPLAMSFAAKKGWDGYRDSGSADPCKIMVNGINDRDNEEEIGDFFSQWGLVALVYRDKDNWGFVRYATKEGANRVLDEEQVMFQRRTLEVKKSTDQGKTITEDEKSDLIHRAVVRHFHKKNIQMGPPMGYYPPPGGGYYPPPGYPAGYPGYAYSGYAAGYYPTPSGYYPPTGSGFEGSGGYYASQAQASSEGRYDSRQKRTEHAAREACVGTSPIDGQRCETGLASEGPKSLTLGFLSQETIFPRVNF</sequence>
<name>A0ABP0IJI3_9DINO</name>
<feature type="region of interest" description="Disordered" evidence="3">
    <location>
        <begin position="1"/>
        <end position="72"/>
    </location>
</feature>
<dbReference type="SUPFAM" id="SSF49899">
    <property type="entry name" value="Concanavalin A-like lectins/glucanases"/>
    <property type="match status" value="1"/>
</dbReference>
<dbReference type="PANTHER" id="PTHR12381:SF56">
    <property type="entry name" value="B30.2_SPRY DOMAIN-CONTAINING PROTEIN-RELATED"/>
    <property type="match status" value="1"/>
</dbReference>